<gene>
    <name evidence="1" type="ORF">MYCIT1_LOCUS5407</name>
</gene>
<dbReference type="SUPFAM" id="SSF82199">
    <property type="entry name" value="SET domain"/>
    <property type="match status" value="1"/>
</dbReference>
<name>A0AAD2GZ79_9AGAR</name>
<proteinExistence type="predicted"/>
<reference evidence="1" key="1">
    <citation type="submission" date="2023-11" db="EMBL/GenBank/DDBJ databases">
        <authorList>
            <person name="De Vega J J."/>
            <person name="De Vega J J."/>
        </authorList>
    </citation>
    <scope>NUCLEOTIDE SEQUENCE</scope>
</reference>
<dbReference type="AlphaFoldDB" id="A0AAD2GZ79"/>
<evidence type="ECO:0000313" key="1">
    <source>
        <dbReference type="EMBL" id="CAK5264872.1"/>
    </source>
</evidence>
<evidence type="ECO:0008006" key="3">
    <source>
        <dbReference type="Google" id="ProtNLM"/>
    </source>
</evidence>
<dbReference type="Proteomes" id="UP001295794">
    <property type="component" value="Unassembled WGS sequence"/>
</dbReference>
<accession>A0AAD2GZ79</accession>
<protein>
    <recommendedName>
        <fullName evidence="3">SET domain-containing protein</fullName>
    </recommendedName>
</protein>
<dbReference type="Gene3D" id="2.170.270.10">
    <property type="entry name" value="SET domain"/>
    <property type="match status" value="1"/>
</dbReference>
<organism evidence="1 2">
    <name type="scientific">Mycena citricolor</name>
    <dbReference type="NCBI Taxonomy" id="2018698"/>
    <lineage>
        <taxon>Eukaryota</taxon>
        <taxon>Fungi</taxon>
        <taxon>Dikarya</taxon>
        <taxon>Basidiomycota</taxon>
        <taxon>Agaricomycotina</taxon>
        <taxon>Agaricomycetes</taxon>
        <taxon>Agaricomycetidae</taxon>
        <taxon>Agaricales</taxon>
        <taxon>Marasmiineae</taxon>
        <taxon>Mycenaceae</taxon>
        <taxon>Mycena</taxon>
    </lineage>
</organism>
<dbReference type="InterPro" id="IPR046341">
    <property type="entry name" value="SET_dom_sf"/>
</dbReference>
<comment type="caution">
    <text evidence="1">The sequence shown here is derived from an EMBL/GenBank/DDBJ whole genome shotgun (WGS) entry which is preliminary data.</text>
</comment>
<evidence type="ECO:0000313" key="2">
    <source>
        <dbReference type="Proteomes" id="UP001295794"/>
    </source>
</evidence>
<dbReference type="EMBL" id="CAVNYO010000073">
    <property type="protein sequence ID" value="CAK5264872.1"/>
    <property type="molecule type" value="Genomic_DNA"/>
</dbReference>
<keyword evidence="2" id="KW-1185">Reference proteome</keyword>
<sequence>MPLNERRETGEVHCDEREESDYDLSLFRSNDVSIGIDASRVGNEARFVNDYRGVPAQERANAAFVEDRVGQLRIRIESTRMIKKGAAVHGDLISDDVDYVTGEEILVSYGKTWWKARTGT</sequence>